<dbReference type="InterPro" id="IPR035902">
    <property type="entry name" value="Nuc_phospho_transferase"/>
</dbReference>
<reference evidence="4 5" key="1">
    <citation type="submission" date="2017-03" db="EMBL/GenBank/DDBJ databases">
        <authorList>
            <person name="Afonso C.L."/>
            <person name="Miller P.J."/>
            <person name="Scott M.A."/>
            <person name="Spackman E."/>
            <person name="Goraichik I."/>
            <person name="Dimitrov K.M."/>
            <person name="Suarez D.L."/>
            <person name="Swayne D.E."/>
        </authorList>
    </citation>
    <scope>NUCLEOTIDE SEQUENCE [LARGE SCALE GENOMIC DNA]</scope>
    <source>
        <strain evidence="4 5">CECT 8620</strain>
    </source>
</reference>
<evidence type="ECO:0000259" key="3">
    <source>
        <dbReference type="Pfam" id="PF02885"/>
    </source>
</evidence>
<dbReference type="GO" id="GO:0004048">
    <property type="term" value="F:anthranilate phosphoribosyltransferase activity"/>
    <property type="evidence" value="ECO:0007669"/>
    <property type="project" value="InterPro"/>
</dbReference>
<evidence type="ECO:0000313" key="4">
    <source>
        <dbReference type="EMBL" id="SLN44850.1"/>
    </source>
</evidence>
<dbReference type="EMBL" id="FWFS01000006">
    <property type="protein sequence ID" value="SLN44850.1"/>
    <property type="molecule type" value="Genomic_DNA"/>
</dbReference>
<proteinExistence type="predicted"/>
<evidence type="ECO:0000256" key="2">
    <source>
        <dbReference type="ARBA" id="ARBA00022679"/>
    </source>
</evidence>
<feature type="domain" description="Glycosyl transferase family 3 N-terminal" evidence="3">
    <location>
        <begin position="18"/>
        <end position="69"/>
    </location>
</feature>
<dbReference type="Gene3D" id="1.20.970.10">
    <property type="entry name" value="Transferase, Pyrimidine Nucleoside Phosphorylase, Chain C"/>
    <property type="match status" value="1"/>
</dbReference>
<dbReference type="NCBIfam" id="NF006564">
    <property type="entry name" value="PRK09071.1"/>
    <property type="match status" value="1"/>
</dbReference>
<dbReference type="SUPFAM" id="SSF47648">
    <property type="entry name" value="Nucleoside phosphorylase/phosphoribosyltransferase N-terminal domain"/>
    <property type="match status" value="1"/>
</dbReference>
<keyword evidence="1" id="KW-0328">Glycosyltransferase</keyword>
<dbReference type="PANTHER" id="PTHR43285">
    <property type="entry name" value="ANTHRANILATE PHOSPHORIBOSYLTRANSFERASE"/>
    <property type="match status" value="1"/>
</dbReference>
<dbReference type="InterPro" id="IPR017459">
    <property type="entry name" value="Glycosyl_Trfase_fam3_N_dom"/>
</dbReference>
<evidence type="ECO:0000256" key="1">
    <source>
        <dbReference type="ARBA" id="ARBA00022676"/>
    </source>
</evidence>
<dbReference type="Pfam" id="PF02885">
    <property type="entry name" value="Glycos_trans_3N"/>
    <property type="match status" value="1"/>
</dbReference>
<name>A0A1Y5STP6_9RHOB</name>
<keyword evidence="2" id="KW-0808">Transferase</keyword>
<dbReference type="AlphaFoldDB" id="A0A1Y5STP6"/>
<accession>A0A1Y5STP6</accession>
<dbReference type="GO" id="GO:0000162">
    <property type="term" value="P:L-tryptophan biosynthetic process"/>
    <property type="evidence" value="ECO:0007669"/>
    <property type="project" value="InterPro"/>
</dbReference>
<keyword evidence="5" id="KW-1185">Reference proteome</keyword>
<evidence type="ECO:0000313" key="5">
    <source>
        <dbReference type="Proteomes" id="UP000193862"/>
    </source>
</evidence>
<dbReference type="Gene3D" id="3.40.1030.10">
    <property type="entry name" value="Nucleoside phosphorylase/phosphoribosyltransferase catalytic domain"/>
    <property type="match status" value="1"/>
</dbReference>
<organism evidence="4 5">
    <name type="scientific">Aquimixticola soesokkakensis</name>
    <dbReference type="NCBI Taxonomy" id="1519096"/>
    <lineage>
        <taxon>Bacteria</taxon>
        <taxon>Pseudomonadati</taxon>
        <taxon>Pseudomonadota</taxon>
        <taxon>Alphaproteobacteria</taxon>
        <taxon>Rhodobacterales</taxon>
        <taxon>Paracoccaceae</taxon>
        <taxon>Aquimixticola</taxon>
    </lineage>
</organism>
<dbReference type="InterPro" id="IPR005940">
    <property type="entry name" value="Anthranilate_Pribosyl_Tfrase"/>
</dbReference>
<dbReference type="GO" id="GO:0005829">
    <property type="term" value="C:cytosol"/>
    <property type="evidence" value="ECO:0007669"/>
    <property type="project" value="TreeGrafter"/>
</dbReference>
<dbReference type="PANTHER" id="PTHR43285:SF2">
    <property type="entry name" value="ANTHRANILATE PHOSPHORIBOSYLTRANSFERASE"/>
    <property type="match status" value="1"/>
</dbReference>
<protein>
    <submittedName>
        <fullName evidence="4">Bifunctional protein TrpGD</fullName>
    </submittedName>
</protein>
<dbReference type="Proteomes" id="UP000193862">
    <property type="component" value="Unassembled WGS sequence"/>
</dbReference>
<dbReference type="RefSeq" id="WP_085836522.1">
    <property type="nucleotide sequence ID" value="NZ_FWFS01000006.1"/>
</dbReference>
<sequence>MTLAPFVRAMGRGPGRARSLTQEEAREAFSLILSGEADPHAVGALLMLMRYRGEVPAEIAGFVQALRDTLPEWTGPRPALDWPSYAAGRTRGLPWFLLSAKLVAKAGHPVLIHGWNSHQDVSASVREALPFAGITQARSLMEAAHLLDMHNIAYLPLECISERALELVKLREVFQLRSCVNTVLRVMNPAQAEAAVQGVFHPPYRELQAETGKLLGQKNLTIIKGGGGEFERHPAKDIALYGLRGGVDWMPTHPPLLEETRRLAEDDHPREALADLWSGKLADPFAQAVVIGTAALALDTLGVSEPLAVARVLWEGRA</sequence>
<dbReference type="InterPro" id="IPR036320">
    <property type="entry name" value="Glycosyl_Trfase_fam3_N_dom_sf"/>
</dbReference>
<dbReference type="OrthoDB" id="8455878at2"/>
<gene>
    <name evidence="4" type="primary">trpGD</name>
    <name evidence="4" type="ORF">AQS8620_01822</name>
</gene>
<dbReference type="SUPFAM" id="SSF52418">
    <property type="entry name" value="Nucleoside phosphorylase/phosphoribosyltransferase catalytic domain"/>
    <property type="match status" value="1"/>
</dbReference>